<name>A0A391P0Z4_9EUKA</name>
<dbReference type="EMBL" id="BDIP01000493">
    <property type="protein sequence ID" value="GCA62322.1"/>
    <property type="molecule type" value="Genomic_DNA"/>
</dbReference>
<evidence type="ECO:0000259" key="5">
    <source>
        <dbReference type="Pfam" id="PF23726"/>
    </source>
</evidence>
<organism evidence="6 7">
    <name type="scientific">Kipferlia bialata</name>
    <dbReference type="NCBI Taxonomy" id="797122"/>
    <lineage>
        <taxon>Eukaryota</taxon>
        <taxon>Metamonada</taxon>
        <taxon>Carpediemonas-like organisms</taxon>
        <taxon>Kipferlia</taxon>
    </lineage>
</organism>
<dbReference type="OrthoDB" id="7875889at2759"/>
<dbReference type="Pfam" id="PF00400">
    <property type="entry name" value="WD40"/>
    <property type="match status" value="4"/>
</dbReference>
<dbReference type="Proteomes" id="UP000265618">
    <property type="component" value="Unassembled WGS sequence"/>
</dbReference>
<dbReference type="SUPFAM" id="SSF50978">
    <property type="entry name" value="WD40 repeat-like"/>
    <property type="match status" value="1"/>
</dbReference>
<dbReference type="InterPro" id="IPR001680">
    <property type="entry name" value="WD40_rpt"/>
</dbReference>
<evidence type="ECO:0000256" key="1">
    <source>
        <dbReference type="ARBA" id="ARBA00007253"/>
    </source>
</evidence>
<comment type="similarity">
    <text evidence="1">Belongs to the WD repeat G protein beta family. Ribosomal protein RACK1 subfamily.</text>
</comment>
<proteinExistence type="inferred from homology"/>
<dbReference type="InterPro" id="IPR036322">
    <property type="entry name" value="WD40_repeat_dom_sf"/>
</dbReference>
<keyword evidence="7" id="KW-1185">Reference proteome</keyword>
<dbReference type="PROSITE" id="PS50294">
    <property type="entry name" value="WD_REPEATS_REGION"/>
    <property type="match status" value="2"/>
</dbReference>
<protein>
    <recommendedName>
        <fullName evidence="5">RSE1/DDB1/CPSF1 second beta-propeller domain-containing protein</fullName>
    </recommendedName>
</protein>
<dbReference type="PROSITE" id="PS00678">
    <property type="entry name" value="WD_REPEATS_1"/>
    <property type="match status" value="3"/>
</dbReference>
<dbReference type="AlphaFoldDB" id="A0A391P0Z4"/>
<evidence type="ECO:0000256" key="4">
    <source>
        <dbReference type="PROSITE-ProRule" id="PRU00221"/>
    </source>
</evidence>
<reference evidence="6 7" key="1">
    <citation type="journal article" date="2018" name="PLoS ONE">
        <title>The draft genome of Kipferlia bialata reveals reductive genome evolution in fornicate parasites.</title>
        <authorList>
            <person name="Tanifuji G."/>
            <person name="Takabayashi S."/>
            <person name="Kume K."/>
            <person name="Takagi M."/>
            <person name="Nakayama T."/>
            <person name="Kamikawa R."/>
            <person name="Inagaki Y."/>
            <person name="Hashimoto T."/>
        </authorList>
    </citation>
    <scope>NUCLEOTIDE SEQUENCE [LARGE SCALE GENOMIC DNA]</scope>
    <source>
        <strain evidence="6">NY0173</strain>
    </source>
</reference>
<keyword evidence="3" id="KW-0677">Repeat</keyword>
<gene>
    <name evidence="6" type="ORF">KIPB_002802</name>
</gene>
<feature type="repeat" description="WD" evidence="4">
    <location>
        <begin position="60"/>
        <end position="101"/>
    </location>
</feature>
<dbReference type="GO" id="GO:0043022">
    <property type="term" value="F:ribosome binding"/>
    <property type="evidence" value="ECO:0007669"/>
    <property type="project" value="InterPro"/>
</dbReference>
<dbReference type="Pfam" id="PF23726">
    <property type="entry name" value="Beta-prop_RSE1_2nd"/>
    <property type="match status" value="1"/>
</dbReference>
<dbReference type="PROSITE" id="PS50082">
    <property type="entry name" value="WD_REPEATS_2"/>
    <property type="match status" value="2"/>
</dbReference>
<sequence length="331" mass="36609">MSGSVLHLLGTLEAHNKRVTCLAMSADDTTLVSGSRDKSLVMWDLEQQEPEHPGMAQRSLLGHFHFVEDVVLTKDDRFALSASWDSTLRMWDLESGECRQTFTGHSGDVTCVDICEEEAEGKVIYKVISGGRDKKVILWNVEGKVVSEKPAHEDWVTAVKHTSIPEKEGEFVITASWDRTLKYYQLPTEGNTLTEEVVIAKAPSFINCISVAPNGSLVAVGCKDGSVVIYSLPDNSVHCEFNVGAEVNSLEFSPMKYWIAVGTTNGMRIVDIDNAKQPLYDSAHHEFAYNDEGVSVQIPVHAIRFSHDGHRLFAGGDDGRVFVFDTNMDTN</sequence>
<dbReference type="PRINTS" id="PR00320">
    <property type="entry name" value="GPROTEINBRPT"/>
</dbReference>
<evidence type="ECO:0000313" key="6">
    <source>
        <dbReference type="EMBL" id="GCA62322.1"/>
    </source>
</evidence>
<dbReference type="PANTHER" id="PTHR19868">
    <property type="entry name" value="RECEPTOR FOR ACTIVATED PROTEIN KINASE C RACK1"/>
    <property type="match status" value="1"/>
</dbReference>
<keyword evidence="2 4" id="KW-0853">WD repeat</keyword>
<dbReference type="FunFam" id="2.130.10.10:FF:000615">
    <property type="entry name" value="Receptor for activated C kinase 1"/>
    <property type="match status" value="1"/>
</dbReference>
<evidence type="ECO:0000313" key="7">
    <source>
        <dbReference type="Proteomes" id="UP000265618"/>
    </source>
</evidence>
<accession>A0A391P0Z4</accession>
<comment type="caution">
    <text evidence="6">The sequence shown here is derived from an EMBL/GenBank/DDBJ whole genome shotgun (WGS) entry which is preliminary data.</text>
</comment>
<dbReference type="GO" id="GO:0045182">
    <property type="term" value="F:translation regulator activity"/>
    <property type="evidence" value="ECO:0007669"/>
    <property type="project" value="InterPro"/>
</dbReference>
<dbReference type="CDD" id="cd00200">
    <property type="entry name" value="WD40"/>
    <property type="match status" value="1"/>
</dbReference>
<dbReference type="SMART" id="SM00320">
    <property type="entry name" value="WD40"/>
    <property type="match status" value="7"/>
</dbReference>
<evidence type="ECO:0000256" key="2">
    <source>
        <dbReference type="ARBA" id="ARBA00022574"/>
    </source>
</evidence>
<dbReference type="InterPro" id="IPR045223">
    <property type="entry name" value="RACK1-like"/>
</dbReference>
<dbReference type="InterPro" id="IPR015943">
    <property type="entry name" value="WD40/YVTN_repeat-like_dom_sf"/>
</dbReference>
<feature type="domain" description="RSE1/DDB1/CPSF1 second beta-propeller" evidence="5">
    <location>
        <begin position="171"/>
        <end position="238"/>
    </location>
</feature>
<feature type="repeat" description="WD" evidence="4">
    <location>
        <begin position="12"/>
        <end position="53"/>
    </location>
</feature>
<dbReference type="InterPro" id="IPR058543">
    <property type="entry name" value="Beta-prop_RSE1/DDB1/CPSF1_2nd"/>
</dbReference>
<evidence type="ECO:0000256" key="3">
    <source>
        <dbReference type="ARBA" id="ARBA00022737"/>
    </source>
</evidence>
<dbReference type="InterPro" id="IPR019775">
    <property type="entry name" value="WD40_repeat_CS"/>
</dbReference>
<dbReference type="Gene3D" id="2.130.10.10">
    <property type="entry name" value="YVTN repeat-like/Quinoprotein amine dehydrogenase"/>
    <property type="match status" value="1"/>
</dbReference>
<dbReference type="InterPro" id="IPR020472">
    <property type="entry name" value="WD40_PAC1"/>
</dbReference>